<keyword evidence="2" id="KW-1185">Reference proteome</keyword>
<proteinExistence type="predicted"/>
<feature type="non-terminal residue" evidence="1">
    <location>
        <position position="1"/>
    </location>
</feature>
<organism evidence="1 2">
    <name type="scientific">Cyphomyrmex costatus</name>
    <dbReference type="NCBI Taxonomy" id="456900"/>
    <lineage>
        <taxon>Eukaryota</taxon>
        <taxon>Metazoa</taxon>
        <taxon>Ecdysozoa</taxon>
        <taxon>Arthropoda</taxon>
        <taxon>Hexapoda</taxon>
        <taxon>Insecta</taxon>
        <taxon>Pterygota</taxon>
        <taxon>Neoptera</taxon>
        <taxon>Endopterygota</taxon>
        <taxon>Hymenoptera</taxon>
        <taxon>Apocrita</taxon>
        <taxon>Aculeata</taxon>
        <taxon>Formicoidea</taxon>
        <taxon>Formicidae</taxon>
        <taxon>Myrmicinae</taxon>
        <taxon>Cyphomyrmex</taxon>
    </lineage>
</organism>
<dbReference type="Proteomes" id="UP000078542">
    <property type="component" value="Unassembled WGS sequence"/>
</dbReference>
<reference evidence="1 2" key="1">
    <citation type="submission" date="2016-03" db="EMBL/GenBank/DDBJ databases">
        <title>Cyphomyrmex costatus WGS genome.</title>
        <authorList>
            <person name="Nygaard S."/>
            <person name="Hu H."/>
            <person name="Boomsma J."/>
            <person name="Zhang G."/>
        </authorList>
    </citation>
    <scope>NUCLEOTIDE SEQUENCE [LARGE SCALE GENOMIC DNA]</scope>
    <source>
        <strain evidence="1">MS0001</strain>
        <tissue evidence="1">Whole body</tissue>
    </source>
</reference>
<sequence>DTEPKTWYIRVLSRCSDRLYVEYRALYSGHGNDGPLSPGNDRYNLEHHQAVHRIVHFVESCSNETVRPINVRQLWTVKRHDKRMHCFCEFFRDGKLVRGRPVLKWAMFRITVGSIQRTVVFYTHSGPTGRMFYTRSTVESETGSQVDKSLKPGPVGVTLRVIREHDLNALARPLVLSRAVVCRLPHVHDQDSLVMNPEAGEKLEKKV</sequence>
<gene>
    <name evidence="1" type="ORF">ALC62_02781</name>
</gene>
<name>A0A151IMW1_9HYME</name>
<accession>A0A151IMW1</accession>
<dbReference type="EMBL" id="KQ977019">
    <property type="protein sequence ID" value="KYN06289.1"/>
    <property type="molecule type" value="Genomic_DNA"/>
</dbReference>
<protein>
    <submittedName>
        <fullName evidence="1">Uncharacterized protein</fullName>
    </submittedName>
</protein>
<evidence type="ECO:0000313" key="2">
    <source>
        <dbReference type="Proteomes" id="UP000078542"/>
    </source>
</evidence>
<evidence type="ECO:0000313" key="1">
    <source>
        <dbReference type="EMBL" id="KYN06289.1"/>
    </source>
</evidence>
<dbReference type="AlphaFoldDB" id="A0A151IMW1"/>